<feature type="transmembrane region" description="Helical" evidence="3">
    <location>
        <begin position="357"/>
        <end position="375"/>
    </location>
</feature>
<evidence type="ECO:0000313" key="4">
    <source>
        <dbReference type="EMBL" id="MCR8635884.1"/>
    </source>
</evidence>
<dbReference type="PIRSF" id="PIRSF005690">
    <property type="entry name" value="GerBA"/>
    <property type="match status" value="1"/>
</dbReference>
<dbReference type="InterPro" id="IPR004995">
    <property type="entry name" value="Spore_Ger"/>
</dbReference>
<reference evidence="4 5" key="1">
    <citation type="submission" date="2022-08" db="EMBL/GenBank/DDBJ databases">
        <title>Paenibacillus endoradicis sp. nov., Paenibacillus radicibacter sp. nov and Paenibacillus pararadicis sp. nov., three cold-adapted plant growth-promoting bacteria isolated from root of Larix gmelinii in Great Khingan.</title>
        <authorList>
            <person name="Xue H."/>
        </authorList>
    </citation>
    <scope>NUCLEOTIDE SEQUENCE [LARGE SCALE GENOMIC DNA]</scope>
    <source>
        <strain evidence="4 5">N5-1-1-5</strain>
    </source>
</reference>
<keyword evidence="3" id="KW-0812">Transmembrane</keyword>
<evidence type="ECO:0000256" key="3">
    <source>
        <dbReference type="SAM" id="Phobius"/>
    </source>
</evidence>
<dbReference type="InterPro" id="IPR050768">
    <property type="entry name" value="UPF0353/GerABKA_families"/>
</dbReference>
<organism evidence="4 5">
    <name type="scientific">Paenibacillus radicis</name>
    <name type="common">ex Xue et al. 2023</name>
    <dbReference type="NCBI Taxonomy" id="2972489"/>
    <lineage>
        <taxon>Bacteria</taxon>
        <taxon>Bacillati</taxon>
        <taxon>Bacillota</taxon>
        <taxon>Bacilli</taxon>
        <taxon>Bacillales</taxon>
        <taxon>Paenibacillaceae</taxon>
        <taxon>Paenibacillus</taxon>
    </lineage>
</organism>
<evidence type="ECO:0000256" key="1">
    <source>
        <dbReference type="ARBA" id="ARBA00005278"/>
    </source>
</evidence>
<comment type="caution">
    <text evidence="4">The sequence shown here is derived from an EMBL/GenBank/DDBJ whole genome shotgun (WGS) entry which is preliminary data.</text>
</comment>
<keyword evidence="5" id="KW-1185">Reference proteome</keyword>
<protein>
    <submittedName>
        <fullName evidence="4">Spore germination protein</fullName>
    </submittedName>
</protein>
<dbReference type="Pfam" id="PF03323">
    <property type="entry name" value="GerA"/>
    <property type="match status" value="1"/>
</dbReference>
<dbReference type="PANTHER" id="PTHR22550:SF5">
    <property type="entry name" value="LEUCINE ZIPPER PROTEIN 4"/>
    <property type="match status" value="1"/>
</dbReference>
<evidence type="ECO:0000256" key="2">
    <source>
        <dbReference type="ARBA" id="ARBA00023136"/>
    </source>
</evidence>
<proteinExistence type="inferred from homology"/>
<feature type="transmembrane region" description="Helical" evidence="3">
    <location>
        <begin position="387"/>
        <end position="412"/>
    </location>
</feature>
<feature type="transmembrane region" description="Helical" evidence="3">
    <location>
        <begin position="261"/>
        <end position="283"/>
    </location>
</feature>
<name>A0ABT1YRT0_9BACL</name>
<accession>A0ABT1YRT0</accession>
<dbReference type="RefSeq" id="WP_258217428.1">
    <property type="nucleotide sequence ID" value="NZ_JANQBD010000033.1"/>
</dbReference>
<dbReference type="EMBL" id="JANQBD010000033">
    <property type="protein sequence ID" value="MCR8635884.1"/>
    <property type="molecule type" value="Genomic_DNA"/>
</dbReference>
<evidence type="ECO:0000313" key="5">
    <source>
        <dbReference type="Proteomes" id="UP001300012"/>
    </source>
</evidence>
<comment type="similarity">
    <text evidence="1">Belongs to the GerABKA family.</text>
</comment>
<dbReference type="PANTHER" id="PTHR22550">
    <property type="entry name" value="SPORE GERMINATION PROTEIN"/>
    <property type="match status" value="1"/>
</dbReference>
<gene>
    <name evidence="4" type="ORF">NV381_32310</name>
</gene>
<feature type="transmembrane region" description="Helical" evidence="3">
    <location>
        <begin position="303"/>
        <end position="322"/>
    </location>
</feature>
<dbReference type="Proteomes" id="UP001300012">
    <property type="component" value="Unassembled WGS sequence"/>
</dbReference>
<keyword evidence="2 3" id="KW-0472">Membrane</keyword>
<keyword evidence="3" id="KW-1133">Transmembrane helix</keyword>
<feature type="transmembrane region" description="Helical" evidence="3">
    <location>
        <begin position="334"/>
        <end position="351"/>
    </location>
</feature>
<sequence>MYDSIKLDWEQQLIDQMKDNADFTITTVSFSGQLMTLYYLKSLVDLSETLSIMEQNPEESLQAAPFSIELVTSMLSGEIIIRQMDSDKPISLTPVGSKLSRPIMPPQNEHPLQVAFDSFTEDLNTNIGLLRKKVKRKDMVVESHTTGTNSPRDIAFIYVKGEANIKVVEFIKQKLQNNKSNDIKNVADLLKMLEQPQLSLVPTYLSTEIAEETAQNLLDGKVIIIMDQFPFALAFPAIIKDLWSLKSDLNYPALVTFFYRFFRIVGILFAIVTPGLYVILNSVNPELLRIQLAISVAQSREGVPYPAIVEVCLMLVLLEMVIEATTRLPKSIGPTITMIGGIILGQAIVQAQLVSNLLIIILATSTIANFAIAGYMNTVGIRIFKYFTLLLSTMFGIFGLEASIIGLCIYLSGLNTTSVPYMSLSVKGQTSYE</sequence>